<comment type="caution">
    <text evidence="2">The sequence shown here is derived from an EMBL/GenBank/DDBJ whole genome shotgun (WGS) entry which is preliminary data.</text>
</comment>
<dbReference type="Pfam" id="PF05057">
    <property type="entry name" value="DUF676"/>
    <property type="match status" value="1"/>
</dbReference>
<dbReference type="Proteomes" id="UP000295341">
    <property type="component" value="Unassembled WGS sequence"/>
</dbReference>
<dbReference type="Gene3D" id="3.40.50.1820">
    <property type="entry name" value="alpha/beta hydrolase"/>
    <property type="match status" value="1"/>
</dbReference>
<evidence type="ECO:0000313" key="3">
    <source>
        <dbReference type="Proteomes" id="UP000295341"/>
    </source>
</evidence>
<dbReference type="RefSeq" id="WP_133883675.1">
    <property type="nucleotide sequence ID" value="NZ_MWIN01000003.1"/>
</dbReference>
<accession>A0A4V3URY3</accession>
<gene>
    <name evidence="2" type="ORF">DFR24_4523</name>
</gene>
<proteinExistence type="predicted"/>
<feature type="domain" description="DUF676" evidence="1">
    <location>
        <begin position="163"/>
        <end position="318"/>
    </location>
</feature>
<sequence>MTSIRNRSLSRLRGTLMLAAEAFDHVAGRVHEFHRAISDIPFRTLKRVPVAKRGSEPARVIHDGVTDQVYGVVRGAARALFSGADVALRRLESADLLPALAPPGPQAARVQDDLVAAVSGAVGDHMLRRRNPLAIRFGVYHEGQRVDLTTAGLRAAFPQAGPRIAVFLHGLCGNENVWEMFRKTEDPQTDPYGARLARDLSYTPVYLRYNSGLHISVNGRHCARALEALHANWPVPANEIVLVGHSMGGLVARSAADIGAARGDRWVSQLLQVVCLGSPHLGARLEKVVHIGTHFMKRIPLSRPIARLLDSRSLGIKDLRWGYTNHAEWKGRDPDAFWTRDRLQVAPVPGVRYRFLGGCLMGETDHWVSRAVGDGLVCLPSSLALDVAGADSSTHVQIDHLRLLNHPAVYAQLREWLSATA</sequence>
<evidence type="ECO:0000313" key="2">
    <source>
        <dbReference type="EMBL" id="TDU24258.1"/>
    </source>
</evidence>
<keyword evidence="2" id="KW-0378">Hydrolase</keyword>
<dbReference type="InterPro" id="IPR029058">
    <property type="entry name" value="AB_hydrolase_fold"/>
</dbReference>
<dbReference type="InterPro" id="IPR007751">
    <property type="entry name" value="DUF676_lipase-like"/>
</dbReference>
<dbReference type="OrthoDB" id="869379at2"/>
<dbReference type="GO" id="GO:0016787">
    <property type="term" value="F:hydrolase activity"/>
    <property type="evidence" value="ECO:0007669"/>
    <property type="project" value="UniProtKB-KW"/>
</dbReference>
<evidence type="ECO:0000259" key="1">
    <source>
        <dbReference type="Pfam" id="PF05057"/>
    </source>
</evidence>
<keyword evidence="3" id="KW-1185">Reference proteome</keyword>
<dbReference type="EMBL" id="SOBT01000012">
    <property type="protein sequence ID" value="TDU24258.1"/>
    <property type="molecule type" value="Genomic_DNA"/>
</dbReference>
<reference evidence="2 3" key="1">
    <citation type="submission" date="2019-03" db="EMBL/GenBank/DDBJ databases">
        <title>Genomic Encyclopedia of Type Strains, Phase IV (KMG-IV): sequencing the most valuable type-strain genomes for metagenomic binning, comparative biology and taxonomic classification.</title>
        <authorList>
            <person name="Goeker M."/>
        </authorList>
    </citation>
    <scope>NUCLEOTIDE SEQUENCE [LARGE SCALE GENOMIC DNA]</scope>
    <source>
        <strain evidence="2 3">DSM 26377</strain>
    </source>
</reference>
<organism evidence="2 3">
    <name type="scientific">Panacagrimonas perspica</name>
    <dbReference type="NCBI Taxonomy" id="381431"/>
    <lineage>
        <taxon>Bacteria</taxon>
        <taxon>Pseudomonadati</taxon>
        <taxon>Pseudomonadota</taxon>
        <taxon>Gammaproteobacteria</taxon>
        <taxon>Nevskiales</taxon>
        <taxon>Nevskiaceae</taxon>
        <taxon>Panacagrimonas</taxon>
    </lineage>
</organism>
<dbReference type="SUPFAM" id="SSF53474">
    <property type="entry name" value="alpha/beta-Hydrolases"/>
    <property type="match status" value="1"/>
</dbReference>
<name>A0A4V3URY3_9GAMM</name>
<protein>
    <submittedName>
        <fullName evidence="2">Triacylglycerol esterase/lipase EstA (Alpha/beta hydrolase family)</fullName>
    </submittedName>
</protein>
<dbReference type="AlphaFoldDB" id="A0A4V3URY3"/>